<accession>Q84Z79</accession>
<dbReference type="AlphaFoldDB" id="Q84Z79"/>
<proteinExistence type="predicted"/>
<evidence type="ECO:0000313" key="3">
    <source>
        <dbReference type="EMBL" id="BAD10080.1"/>
    </source>
</evidence>
<protein>
    <submittedName>
        <fullName evidence="2">Uncharacterized protein</fullName>
    </submittedName>
</protein>
<organism evidence="2 4">
    <name type="scientific">Oryza sativa subsp. japonica</name>
    <name type="common">Rice</name>
    <dbReference type="NCBI Taxonomy" id="39947"/>
    <lineage>
        <taxon>Eukaryota</taxon>
        <taxon>Viridiplantae</taxon>
        <taxon>Streptophyta</taxon>
        <taxon>Embryophyta</taxon>
        <taxon>Tracheophyta</taxon>
        <taxon>Spermatophyta</taxon>
        <taxon>Magnoliopsida</taxon>
        <taxon>Liliopsida</taxon>
        <taxon>Poales</taxon>
        <taxon>Poaceae</taxon>
        <taxon>BOP clade</taxon>
        <taxon>Oryzoideae</taxon>
        <taxon>Oryzeae</taxon>
        <taxon>Oryzinae</taxon>
        <taxon>Oryza</taxon>
        <taxon>Oryza sativa</taxon>
    </lineage>
</organism>
<feature type="region of interest" description="Disordered" evidence="1">
    <location>
        <begin position="1"/>
        <end position="20"/>
    </location>
</feature>
<evidence type="ECO:0000313" key="2">
    <source>
        <dbReference type="EMBL" id="BAC56768.1"/>
    </source>
</evidence>
<dbReference type="Proteomes" id="UP000000763">
    <property type="component" value="Chromosome 8"/>
</dbReference>
<gene>
    <name evidence="2" type="primary">P0686C03.102</name>
    <name evidence="3" type="ORF">P0711H09.41</name>
</gene>
<reference evidence="4" key="4">
    <citation type="journal article" date="2008" name="Nucleic Acids Res.">
        <title>The rice annotation project database (RAP-DB): 2008 update.</title>
        <authorList>
            <consortium name="The rice annotation project (RAP)"/>
        </authorList>
    </citation>
    <scope>GENOME REANNOTATION</scope>
    <source>
        <strain evidence="4">cv. Nipponbare</strain>
    </source>
</reference>
<name>Q84Z79_ORYSJ</name>
<sequence length="88" mass="9721">MSRVQLKHGPDVGPGWHGHDPNRAMPCLGRTKMACLGLGRRSRAIWPSIGWSGDSREVVAVAEASAVGEVYFAQCGECNMFRRRWPVL</sequence>
<evidence type="ECO:0000256" key="1">
    <source>
        <dbReference type="SAM" id="MobiDB-lite"/>
    </source>
</evidence>
<reference evidence="2" key="1">
    <citation type="submission" date="2002-02" db="EMBL/GenBank/DDBJ databases">
        <title>Oryza sativa nipponbare(GA3) genomic DNA, chromosome 8, PAC clone:P0686C03.</title>
        <authorList>
            <person name="Sasaki T."/>
            <person name="Matsumoto T."/>
            <person name="Yamamoto K."/>
        </authorList>
    </citation>
    <scope>NUCLEOTIDE SEQUENCE</scope>
</reference>
<dbReference type="EMBL" id="AP004765">
    <property type="protein sequence ID" value="BAD10080.1"/>
    <property type="molecule type" value="Genomic_DNA"/>
</dbReference>
<reference evidence="3" key="2">
    <citation type="submission" date="2002-02" db="EMBL/GenBank/DDBJ databases">
        <title>Oryza sativa nipponbare(GA3) genomic DNA, chromosome 8, PAC clone:P0711H09.</title>
        <authorList>
            <person name="Sasaki T."/>
            <person name="Matsumoto T."/>
            <person name="Yamamoto K."/>
        </authorList>
    </citation>
    <scope>NUCLEOTIDE SEQUENCE</scope>
</reference>
<dbReference type="EMBL" id="AP004761">
    <property type="protein sequence ID" value="BAC56768.1"/>
    <property type="molecule type" value="Genomic_DNA"/>
</dbReference>
<evidence type="ECO:0000313" key="4">
    <source>
        <dbReference type="Proteomes" id="UP000000763"/>
    </source>
</evidence>
<reference evidence="4" key="3">
    <citation type="journal article" date="2005" name="Nature">
        <title>The map-based sequence of the rice genome.</title>
        <authorList>
            <consortium name="International rice genome sequencing project (IRGSP)"/>
            <person name="Matsumoto T."/>
            <person name="Wu J."/>
            <person name="Kanamori H."/>
            <person name="Katayose Y."/>
            <person name="Fujisawa M."/>
            <person name="Namiki N."/>
            <person name="Mizuno H."/>
            <person name="Yamamoto K."/>
            <person name="Antonio B.A."/>
            <person name="Baba T."/>
            <person name="Sakata K."/>
            <person name="Nagamura Y."/>
            <person name="Aoki H."/>
            <person name="Arikawa K."/>
            <person name="Arita K."/>
            <person name="Bito T."/>
            <person name="Chiden Y."/>
            <person name="Fujitsuka N."/>
            <person name="Fukunaka R."/>
            <person name="Hamada M."/>
            <person name="Harada C."/>
            <person name="Hayashi A."/>
            <person name="Hijishita S."/>
            <person name="Honda M."/>
            <person name="Hosokawa S."/>
            <person name="Ichikawa Y."/>
            <person name="Idonuma A."/>
            <person name="Iijima M."/>
            <person name="Ikeda M."/>
            <person name="Ikeno M."/>
            <person name="Ito K."/>
            <person name="Ito S."/>
            <person name="Ito T."/>
            <person name="Ito Y."/>
            <person name="Ito Y."/>
            <person name="Iwabuchi A."/>
            <person name="Kamiya K."/>
            <person name="Karasawa W."/>
            <person name="Kurita K."/>
            <person name="Katagiri S."/>
            <person name="Kikuta A."/>
            <person name="Kobayashi H."/>
            <person name="Kobayashi N."/>
            <person name="Machita K."/>
            <person name="Maehara T."/>
            <person name="Masukawa M."/>
            <person name="Mizubayashi T."/>
            <person name="Mukai Y."/>
            <person name="Nagasaki H."/>
            <person name="Nagata Y."/>
            <person name="Naito S."/>
            <person name="Nakashima M."/>
            <person name="Nakama Y."/>
            <person name="Nakamichi Y."/>
            <person name="Nakamura M."/>
            <person name="Meguro A."/>
            <person name="Negishi M."/>
            <person name="Ohta I."/>
            <person name="Ohta T."/>
            <person name="Okamoto M."/>
            <person name="Ono N."/>
            <person name="Saji S."/>
            <person name="Sakaguchi M."/>
            <person name="Sakai K."/>
            <person name="Shibata M."/>
            <person name="Shimokawa T."/>
            <person name="Song J."/>
            <person name="Takazaki Y."/>
            <person name="Terasawa K."/>
            <person name="Tsugane M."/>
            <person name="Tsuji K."/>
            <person name="Ueda S."/>
            <person name="Waki K."/>
            <person name="Yamagata H."/>
            <person name="Yamamoto M."/>
            <person name="Yamamoto S."/>
            <person name="Yamane H."/>
            <person name="Yoshiki S."/>
            <person name="Yoshihara R."/>
            <person name="Yukawa K."/>
            <person name="Zhong H."/>
            <person name="Yano M."/>
            <person name="Yuan Q."/>
            <person name="Ouyang S."/>
            <person name="Liu J."/>
            <person name="Jones K.M."/>
            <person name="Gansberger K."/>
            <person name="Moffat K."/>
            <person name="Hill J."/>
            <person name="Bera J."/>
            <person name="Fadrosh D."/>
            <person name="Jin S."/>
            <person name="Johri S."/>
            <person name="Kim M."/>
            <person name="Overton L."/>
            <person name="Reardon M."/>
            <person name="Tsitrin T."/>
            <person name="Vuong H."/>
            <person name="Weaver B."/>
            <person name="Ciecko A."/>
            <person name="Tallon L."/>
            <person name="Jackson J."/>
            <person name="Pai G."/>
            <person name="Aken S.V."/>
            <person name="Utterback T."/>
            <person name="Reidmuller S."/>
            <person name="Feldblyum T."/>
            <person name="Hsiao J."/>
            <person name="Zismann V."/>
            <person name="Iobst S."/>
            <person name="de Vazeille A.R."/>
            <person name="Buell C.R."/>
            <person name="Ying K."/>
            <person name="Li Y."/>
            <person name="Lu T."/>
            <person name="Huang Y."/>
            <person name="Zhao Q."/>
            <person name="Feng Q."/>
            <person name="Zhang L."/>
            <person name="Zhu J."/>
            <person name="Weng Q."/>
            <person name="Mu J."/>
            <person name="Lu Y."/>
            <person name="Fan D."/>
            <person name="Liu Y."/>
            <person name="Guan J."/>
            <person name="Zhang Y."/>
            <person name="Yu S."/>
            <person name="Liu X."/>
            <person name="Zhang Y."/>
            <person name="Hong G."/>
            <person name="Han B."/>
            <person name="Choisne N."/>
            <person name="Demange N."/>
            <person name="Orjeda G."/>
            <person name="Samain S."/>
            <person name="Cattolico L."/>
            <person name="Pelletier E."/>
            <person name="Couloux A."/>
            <person name="Segurens B."/>
            <person name="Wincker P."/>
            <person name="D'Hont A."/>
            <person name="Scarpelli C."/>
            <person name="Weissenbach J."/>
            <person name="Salanoubat M."/>
            <person name="Quetier F."/>
            <person name="Yu Y."/>
            <person name="Kim H.R."/>
            <person name="Rambo T."/>
            <person name="Currie J."/>
            <person name="Collura K."/>
            <person name="Luo M."/>
            <person name="Yang T."/>
            <person name="Ammiraju J.S.S."/>
            <person name="Engler F."/>
            <person name="Soderlund C."/>
            <person name="Wing R.A."/>
            <person name="Palmer L.E."/>
            <person name="de la Bastide M."/>
            <person name="Spiegel L."/>
            <person name="Nascimento L."/>
            <person name="Zutavern T."/>
            <person name="O'Shaughnessy A."/>
            <person name="Dike S."/>
            <person name="Dedhia N."/>
            <person name="Preston R."/>
            <person name="Balija V."/>
            <person name="McCombie W.R."/>
            <person name="Chow T."/>
            <person name="Chen H."/>
            <person name="Chung M."/>
            <person name="Chen C."/>
            <person name="Shaw J."/>
            <person name="Wu H."/>
            <person name="Hsiao K."/>
            <person name="Chao Y."/>
            <person name="Chu M."/>
            <person name="Cheng C."/>
            <person name="Hour A."/>
            <person name="Lee P."/>
            <person name="Lin S."/>
            <person name="Lin Y."/>
            <person name="Liou J."/>
            <person name="Liu S."/>
            <person name="Hsing Y."/>
            <person name="Raghuvanshi S."/>
            <person name="Mohanty A."/>
            <person name="Bharti A.K."/>
            <person name="Gaur A."/>
            <person name="Gupta V."/>
            <person name="Kumar D."/>
            <person name="Ravi V."/>
            <person name="Vij S."/>
            <person name="Kapur A."/>
            <person name="Khurana P."/>
            <person name="Khurana P."/>
            <person name="Khurana J.P."/>
            <person name="Tyagi A.K."/>
            <person name="Gaikwad K."/>
            <person name="Singh A."/>
            <person name="Dalal V."/>
            <person name="Srivastava S."/>
            <person name="Dixit A."/>
            <person name="Pal A.K."/>
            <person name="Ghazi I.A."/>
            <person name="Yadav M."/>
            <person name="Pandit A."/>
            <person name="Bhargava A."/>
            <person name="Sureshbabu K."/>
            <person name="Batra K."/>
            <person name="Sharma T.R."/>
            <person name="Mohapatra T."/>
            <person name="Singh N.K."/>
            <person name="Messing J."/>
            <person name="Nelson A.B."/>
            <person name="Fuks G."/>
            <person name="Kavchok S."/>
            <person name="Keizer G."/>
            <person name="Linton E."/>
            <person name="Llaca V."/>
            <person name="Song R."/>
            <person name="Tanyolac B."/>
            <person name="Young S."/>
            <person name="Ho-Il K."/>
            <person name="Hahn J.H."/>
            <person name="Sangsakoo G."/>
            <person name="Vanavichit A."/>
            <person name="de Mattos Luiz.A.T."/>
            <person name="Zimmer P.D."/>
            <person name="Malone G."/>
            <person name="Dellagostin O."/>
            <person name="de Oliveira A.C."/>
            <person name="Bevan M."/>
            <person name="Bancroft I."/>
            <person name="Minx P."/>
            <person name="Cordum H."/>
            <person name="Wilson R."/>
            <person name="Cheng Z."/>
            <person name="Jin W."/>
            <person name="Jiang J."/>
            <person name="Leong S.A."/>
            <person name="Iwama H."/>
            <person name="Gojobori T."/>
            <person name="Itoh T."/>
            <person name="Niimura Y."/>
            <person name="Fujii Y."/>
            <person name="Habara T."/>
            <person name="Sakai H."/>
            <person name="Sato Y."/>
            <person name="Wilson G."/>
            <person name="Kumar K."/>
            <person name="McCouch S."/>
            <person name="Juretic N."/>
            <person name="Hoen D."/>
            <person name="Wright S."/>
            <person name="Bruskiewich R."/>
            <person name="Bureau T."/>
            <person name="Miyao A."/>
            <person name="Hirochika H."/>
            <person name="Nishikawa T."/>
            <person name="Kadowaki K."/>
            <person name="Sugiura M."/>
            <person name="Burr B."/>
            <person name="Sasaki T."/>
        </authorList>
    </citation>
    <scope>NUCLEOTIDE SEQUENCE [LARGE SCALE GENOMIC DNA]</scope>
    <source>
        <strain evidence="4">cv. Nipponbare</strain>
    </source>
</reference>